<dbReference type="SUPFAM" id="SSF48403">
    <property type="entry name" value="Ankyrin repeat"/>
    <property type="match status" value="1"/>
</dbReference>
<evidence type="ECO:0000313" key="2">
    <source>
        <dbReference type="EMBL" id="EAT85407.1"/>
    </source>
</evidence>
<dbReference type="AlphaFoldDB" id="Q0UNA8"/>
<dbReference type="KEGG" id="pno:SNOG_06756"/>
<dbReference type="InterPro" id="IPR036770">
    <property type="entry name" value="Ankyrin_rpt-contain_sf"/>
</dbReference>
<dbReference type="InParanoid" id="Q0UNA8"/>
<dbReference type="Proteomes" id="UP000001055">
    <property type="component" value="Unassembled WGS sequence"/>
</dbReference>
<evidence type="ECO:0000313" key="3">
    <source>
        <dbReference type="Proteomes" id="UP000001055"/>
    </source>
</evidence>
<reference evidence="3" key="1">
    <citation type="journal article" date="2007" name="Plant Cell">
        <title>Dothideomycete-plant interactions illuminated by genome sequencing and EST analysis of the wheat pathogen Stagonospora nodorum.</title>
        <authorList>
            <person name="Hane J.K."/>
            <person name="Lowe R.G."/>
            <person name="Solomon P.S."/>
            <person name="Tan K.C."/>
            <person name="Schoch C.L."/>
            <person name="Spatafora J.W."/>
            <person name="Crous P.W."/>
            <person name="Kodira C."/>
            <person name="Birren B.W."/>
            <person name="Galagan J.E."/>
            <person name="Torriani S.F."/>
            <person name="McDonald B.A."/>
            <person name="Oliver R.P."/>
        </authorList>
    </citation>
    <scope>NUCLEOTIDE SEQUENCE [LARGE SCALE GENOMIC DNA]</scope>
    <source>
        <strain evidence="3">SN15 / ATCC MYA-4574 / FGSC 10173</strain>
    </source>
</reference>
<protein>
    <recommendedName>
        <fullName evidence="1">F-box domain-containing protein</fullName>
    </recommendedName>
</protein>
<dbReference type="Gene3D" id="1.25.40.20">
    <property type="entry name" value="Ankyrin repeat-containing domain"/>
    <property type="match status" value="1"/>
</dbReference>
<dbReference type="Pfam" id="PF00646">
    <property type="entry name" value="F-box"/>
    <property type="match status" value="1"/>
</dbReference>
<organism evidence="2 3">
    <name type="scientific">Phaeosphaeria nodorum (strain SN15 / ATCC MYA-4574 / FGSC 10173)</name>
    <name type="common">Glume blotch fungus</name>
    <name type="synonym">Parastagonospora nodorum</name>
    <dbReference type="NCBI Taxonomy" id="321614"/>
    <lineage>
        <taxon>Eukaryota</taxon>
        <taxon>Fungi</taxon>
        <taxon>Dikarya</taxon>
        <taxon>Ascomycota</taxon>
        <taxon>Pezizomycotina</taxon>
        <taxon>Dothideomycetes</taxon>
        <taxon>Pleosporomycetidae</taxon>
        <taxon>Pleosporales</taxon>
        <taxon>Pleosporineae</taxon>
        <taxon>Phaeosphaeriaceae</taxon>
        <taxon>Parastagonospora</taxon>
    </lineage>
</organism>
<accession>Q0UNA8</accession>
<name>Q0UNA8_PHANO</name>
<dbReference type="InterPro" id="IPR001810">
    <property type="entry name" value="F-box_dom"/>
</dbReference>
<sequence length="362" mass="41370">MESEAPTEDRLLPGLLRLPNELLIKTVFSLSNLDLRRLARVNKKISFFFGSYLTRFRYNAGILKLPDELLLEVAQHLSTQTDRSHFAQASLRLYPIVMNYVAHYDLRYNASSLLMFAARWNLMDMARKILNLRGDINTHSVSHHYFKGLRARPLPNSAYFGHKQVVCLLLESGAVELIDTIRLALELAITNGHEQIAIQFSQALPADAMIFKGEDLLFQLACEAKMINLVRFLLERGYQRRTAAETTRGYSTHLHRLIAKDSVGSGYIKRGQHDEVYQIATMLLQHKADPDARREAYRGVFLCSHQDTKHRISDLALLLKIIREKLLWQPSVSIDWSRTATLWDGLNSLTADANDMEDSVAF</sequence>
<dbReference type="RefSeq" id="XP_001797119.1">
    <property type="nucleotide sequence ID" value="XM_001797067.1"/>
</dbReference>
<dbReference type="EMBL" id="CH445334">
    <property type="protein sequence ID" value="EAT85407.1"/>
    <property type="molecule type" value="Genomic_DNA"/>
</dbReference>
<dbReference type="PROSITE" id="PS50181">
    <property type="entry name" value="FBOX"/>
    <property type="match status" value="1"/>
</dbReference>
<dbReference type="GeneID" id="5974009"/>
<dbReference type="VEuPathDB" id="FungiDB:JI435_067560"/>
<evidence type="ECO:0000259" key="1">
    <source>
        <dbReference type="PROSITE" id="PS50181"/>
    </source>
</evidence>
<feature type="domain" description="F-box" evidence="1">
    <location>
        <begin position="12"/>
        <end position="59"/>
    </location>
</feature>
<proteinExistence type="predicted"/>
<gene>
    <name evidence="2" type="ORF">SNOG_06756</name>
</gene>